<dbReference type="RefSeq" id="WP_157590806.1">
    <property type="nucleotide sequence ID" value="NZ_WPIN01000029.1"/>
</dbReference>
<dbReference type="InterPro" id="IPR032710">
    <property type="entry name" value="NTF2-like_dom_sf"/>
</dbReference>
<name>A0A7K1SQC4_9BACT</name>
<accession>A0A7K1SQC4</accession>
<protein>
    <submittedName>
        <fullName evidence="2">DUF4440 domain-containing protein</fullName>
    </submittedName>
</protein>
<dbReference type="AlphaFoldDB" id="A0A7K1SQC4"/>
<organism evidence="2 3">
    <name type="scientific">Spirosoma arboris</name>
    <dbReference type="NCBI Taxonomy" id="2682092"/>
    <lineage>
        <taxon>Bacteria</taxon>
        <taxon>Pseudomonadati</taxon>
        <taxon>Bacteroidota</taxon>
        <taxon>Cytophagia</taxon>
        <taxon>Cytophagales</taxon>
        <taxon>Cytophagaceae</taxon>
        <taxon>Spirosoma</taxon>
    </lineage>
</organism>
<keyword evidence="3" id="KW-1185">Reference proteome</keyword>
<dbReference type="InterPro" id="IPR027843">
    <property type="entry name" value="DUF4440"/>
</dbReference>
<dbReference type="EMBL" id="WPIN01000029">
    <property type="protein sequence ID" value="MVM36008.1"/>
    <property type="molecule type" value="Genomic_DNA"/>
</dbReference>
<dbReference type="SUPFAM" id="SSF54427">
    <property type="entry name" value="NTF2-like"/>
    <property type="match status" value="1"/>
</dbReference>
<gene>
    <name evidence="2" type="ORF">GO755_38700</name>
</gene>
<dbReference type="Proteomes" id="UP000436006">
    <property type="component" value="Unassembled WGS sequence"/>
</dbReference>
<evidence type="ECO:0000313" key="2">
    <source>
        <dbReference type="EMBL" id="MVM36008.1"/>
    </source>
</evidence>
<dbReference type="Pfam" id="PF14534">
    <property type="entry name" value="DUF4440"/>
    <property type="match status" value="1"/>
</dbReference>
<proteinExistence type="predicted"/>
<evidence type="ECO:0000259" key="1">
    <source>
        <dbReference type="Pfam" id="PF14534"/>
    </source>
</evidence>
<comment type="caution">
    <text evidence="2">The sequence shown here is derived from an EMBL/GenBank/DDBJ whole genome shotgun (WGS) entry which is preliminary data.</text>
</comment>
<sequence>MNLIEQIEQAEQALIKAQLASDADTLDTLLADDLLFVGPDGALYDKAMDLASHRARTMYITSLVAHEPTIKPIDNLVIVSRKADIRGVFDGQEADGQYRYFRVWTNRQGRWQVIAGSITLVAW</sequence>
<evidence type="ECO:0000313" key="3">
    <source>
        <dbReference type="Proteomes" id="UP000436006"/>
    </source>
</evidence>
<dbReference type="Gene3D" id="3.10.450.50">
    <property type="match status" value="1"/>
</dbReference>
<feature type="domain" description="DUF4440" evidence="1">
    <location>
        <begin position="7"/>
        <end position="113"/>
    </location>
</feature>
<reference evidence="2 3" key="1">
    <citation type="submission" date="2019-12" db="EMBL/GenBank/DDBJ databases">
        <title>Spirosoma sp. HMF4905 genome sequencing and assembly.</title>
        <authorList>
            <person name="Kang H."/>
            <person name="Cha I."/>
            <person name="Kim H."/>
            <person name="Joh K."/>
        </authorList>
    </citation>
    <scope>NUCLEOTIDE SEQUENCE [LARGE SCALE GENOMIC DNA]</scope>
    <source>
        <strain evidence="2 3">HMF4905</strain>
    </source>
</reference>